<dbReference type="InterPro" id="IPR045749">
    <property type="entry name" value="DUF6090"/>
</dbReference>
<keyword evidence="1" id="KW-1133">Transmembrane helix</keyword>
<dbReference type="STRING" id="1856405.BFC17_00140"/>
<evidence type="ECO:0000256" key="1">
    <source>
        <dbReference type="SAM" id="Phobius"/>
    </source>
</evidence>
<evidence type="ECO:0000313" key="2">
    <source>
        <dbReference type="EMBL" id="OFI36325.1"/>
    </source>
</evidence>
<keyword evidence="3" id="KW-1185">Reference proteome</keyword>
<dbReference type="Pfam" id="PF19578">
    <property type="entry name" value="DUF6090"/>
    <property type="match status" value="1"/>
</dbReference>
<dbReference type="EMBL" id="MJIC01000001">
    <property type="protein sequence ID" value="OFI36325.1"/>
    <property type="molecule type" value="Genomic_DNA"/>
</dbReference>
<gene>
    <name evidence="2" type="ORF">BFC17_00140</name>
</gene>
<protein>
    <submittedName>
        <fullName evidence="2">Uncharacterized protein</fullName>
    </submittedName>
</protein>
<dbReference type="RefSeq" id="WP_070174436.1">
    <property type="nucleotide sequence ID" value="NZ_BMJR01000004.1"/>
</dbReference>
<evidence type="ECO:0000313" key="3">
    <source>
        <dbReference type="Proteomes" id="UP000176037"/>
    </source>
</evidence>
<keyword evidence="1" id="KW-0472">Membrane</keyword>
<sequence length="256" mass="28978">MLVRRFIDNVKQQSWFAVGLDVLVVIVGIFVGLQVTAWNNERANKATEIEYLLAIKKDLTADIEIIKSIERTNERKLAVFQQTITLLLANSSDAEIATAFAANFDRFGRFGFFRQSRTAYDNLTDVHSIELIKAKALRNHIAEYYYKNYQFTEGTQTQVARVSRSFAQTFLPKIMNGDTLALIFEQENNWPKNSVISVEDKKQLLSTVYLLQNYVLSQNETLNSFSLDAGEIASAIEKYISGGADMMPDTASETKT</sequence>
<name>A0A1E8FK80_9ALTE</name>
<accession>A0A1E8FK80</accession>
<proteinExistence type="predicted"/>
<feature type="transmembrane region" description="Helical" evidence="1">
    <location>
        <begin position="15"/>
        <end position="35"/>
    </location>
</feature>
<comment type="caution">
    <text evidence="2">The sequence shown here is derived from an EMBL/GenBank/DDBJ whole genome shotgun (WGS) entry which is preliminary data.</text>
</comment>
<keyword evidence="1" id="KW-0812">Transmembrane</keyword>
<dbReference type="AlphaFoldDB" id="A0A1E8FK80"/>
<dbReference type="Proteomes" id="UP000176037">
    <property type="component" value="Unassembled WGS sequence"/>
</dbReference>
<organism evidence="2 3">
    <name type="scientific">Alteromonas lipolytica</name>
    <dbReference type="NCBI Taxonomy" id="1856405"/>
    <lineage>
        <taxon>Bacteria</taxon>
        <taxon>Pseudomonadati</taxon>
        <taxon>Pseudomonadota</taxon>
        <taxon>Gammaproteobacteria</taxon>
        <taxon>Alteromonadales</taxon>
        <taxon>Alteromonadaceae</taxon>
        <taxon>Alteromonas/Salinimonas group</taxon>
        <taxon>Alteromonas</taxon>
    </lineage>
</organism>
<reference evidence="2 3" key="1">
    <citation type="submission" date="2016-09" db="EMBL/GenBank/DDBJ databases">
        <title>Alteromonas lipolytica, a new species isolated from sea water.</title>
        <authorList>
            <person name="Wu Y.-H."/>
            <person name="Cheng H."/>
            <person name="Xu X.-W."/>
        </authorList>
    </citation>
    <scope>NUCLEOTIDE SEQUENCE [LARGE SCALE GENOMIC DNA]</scope>
    <source>
        <strain evidence="2 3">JW12</strain>
    </source>
</reference>